<organism evidence="5 6">
    <name type="scientific">Symplocastrum torsivum CPER-KK1</name>
    <dbReference type="NCBI Taxonomy" id="450513"/>
    <lineage>
        <taxon>Bacteria</taxon>
        <taxon>Bacillati</taxon>
        <taxon>Cyanobacteriota</taxon>
        <taxon>Cyanophyceae</taxon>
        <taxon>Oscillatoriophycideae</taxon>
        <taxon>Oscillatoriales</taxon>
        <taxon>Microcoleaceae</taxon>
        <taxon>Symplocastrum</taxon>
    </lineage>
</organism>
<dbReference type="AlphaFoldDB" id="A0A951PRP8"/>
<gene>
    <name evidence="5" type="ORF">KME25_29335</name>
</gene>
<dbReference type="Pfam" id="PF00072">
    <property type="entry name" value="Response_reg"/>
    <property type="match status" value="1"/>
</dbReference>
<dbReference type="InterPro" id="IPR001789">
    <property type="entry name" value="Sig_transdc_resp-reg_receiver"/>
</dbReference>
<proteinExistence type="predicted"/>
<dbReference type="CDD" id="cd17574">
    <property type="entry name" value="REC_OmpR"/>
    <property type="match status" value="1"/>
</dbReference>
<evidence type="ECO:0000313" key="5">
    <source>
        <dbReference type="EMBL" id="MBW4548508.1"/>
    </source>
</evidence>
<dbReference type="PROSITE" id="PS50110">
    <property type="entry name" value="RESPONSE_REGULATORY"/>
    <property type="match status" value="1"/>
</dbReference>
<sequence length="120" mass="13486">MGTALVVEDDHTQRLIISKILQKMGLNVIFAGDGIEALELVQTHNPVLVVLDIVMPRMNGYEVCRQLKAEATTYKPAVLMYSNKTEECDFYWGSKQGADAYISKLCRPQELVDTIKQLIP</sequence>
<dbReference type="GO" id="GO:0000160">
    <property type="term" value="P:phosphorelay signal transduction system"/>
    <property type="evidence" value="ECO:0007669"/>
    <property type="project" value="UniProtKB-KW"/>
</dbReference>
<dbReference type="PANTHER" id="PTHR44591">
    <property type="entry name" value="STRESS RESPONSE REGULATOR PROTEIN 1"/>
    <property type="match status" value="1"/>
</dbReference>
<evidence type="ECO:0000256" key="1">
    <source>
        <dbReference type="ARBA" id="ARBA00022553"/>
    </source>
</evidence>
<dbReference type="Proteomes" id="UP000753908">
    <property type="component" value="Unassembled WGS sequence"/>
</dbReference>
<reference evidence="5" key="2">
    <citation type="journal article" date="2022" name="Microbiol. Resour. Announc.">
        <title>Metagenome Sequencing to Explore Phylogenomics of Terrestrial Cyanobacteria.</title>
        <authorList>
            <person name="Ward R.D."/>
            <person name="Stajich J.E."/>
            <person name="Johansen J.R."/>
            <person name="Huntemann M."/>
            <person name="Clum A."/>
            <person name="Foster B."/>
            <person name="Foster B."/>
            <person name="Roux S."/>
            <person name="Palaniappan K."/>
            <person name="Varghese N."/>
            <person name="Mukherjee S."/>
            <person name="Reddy T.B.K."/>
            <person name="Daum C."/>
            <person name="Copeland A."/>
            <person name="Chen I.A."/>
            <person name="Ivanova N.N."/>
            <person name="Kyrpides N.C."/>
            <person name="Shapiro N."/>
            <person name="Eloe-Fadrosh E.A."/>
            <person name="Pietrasiak N."/>
        </authorList>
    </citation>
    <scope>NUCLEOTIDE SEQUENCE</scope>
    <source>
        <strain evidence="5">CPER-KK1</strain>
    </source>
</reference>
<protein>
    <submittedName>
        <fullName evidence="5">Response regulator</fullName>
    </submittedName>
</protein>
<accession>A0A951PRP8</accession>
<dbReference type="InterPro" id="IPR050595">
    <property type="entry name" value="Bact_response_regulator"/>
</dbReference>
<feature type="domain" description="Response regulatory" evidence="4">
    <location>
        <begin position="3"/>
        <end position="119"/>
    </location>
</feature>
<dbReference type="SUPFAM" id="SSF52172">
    <property type="entry name" value="CheY-like"/>
    <property type="match status" value="1"/>
</dbReference>
<dbReference type="EMBL" id="JAHHIF010000063">
    <property type="protein sequence ID" value="MBW4548508.1"/>
    <property type="molecule type" value="Genomic_DNA"/>
</dbReference>
<feature type="modified residue" description="4-aspartylphosphate" evidence="3">
    <location>
        <position position="52"/>
    </location>
</feature>
<evidence type="ECO:0000259" key="4">
    <source>
        <dbReference type="PROSITE" id="PS50110"/>
    </source>
</evidence>
<keyword evidence="2" id="KW-0902">Two-component regulatory system</keyword>
<name>A0A951PRP8_9CYAN</name>
<comment type="caution">
    <text evidence="5">The sequence shown here is derived from an EMBL/GenBank/DDBJ whole genome shotgun (WGS) entry which is preliminary data.</text>
</comment>
<dbReference type="PANTHER" id="PTHR44591:SF14">
    <property type="entry name" value="PROTEIN PILG"/>
    <property type="match status" value="1"/>
</dbReference>
<dbReference type="SMART" id="SM00448">
    <property type="entry name" value="REC"/>
    <property type="match status" value="1"/>
</dbReference>
<dbReference type="Gene3D" id="3.40.50.2300">
    <property type="match status" value="1"/>
</dbReference>
<keyword evidence="1 3" id="KW-0597">Phosphoprotein</keyword>
<evidence type="ECO:0000256" key="3">
    <source>
        <dbReference type="PROSITE-ProRule" id="PRU00169"/>
    </source>
</evidence>
<evidence type="ECO:0000313" key="6">
    <source>
        <dbReference type="Proteomes" id="UP000753908"/>
    </source>
</evidence>
<dbReference type="InterPro" id="IPR011006">
    <property type="entry name" value="CheY-like_superfamily"/>
</dbReference>
<reference evidence="5" key="1">
    <citation type="submission" date="2021-05" db="EMBL/GenBank/DDBJ databases">
        <authorList>
            <person name="Pietrasiak N."/>
            <person name="Ward R."/>
            <person name="Stajich J.E."/>
            <person name="Kurbessoian T."/>
        </authorList>
    </citation>
    <scope>NUCLEOTIDE SEQUENCE</scope>
    <source>
        <strain evidence="5">CPER-KK1</strain>
    </source>
</reference>
<evidence type="ECO:0000256" key="2">
    <source>
        <dbReference type="ARBA" id="ARBA00023012"/>
    </source>
</evidence>